<keyword evidence="4" id="KW-1003">Cell membrane</keyword>
<sequence length="308" mass="31866">MDVAFTAILPVFLVIAIGFIVRRLSVVPDSSWAAVNSFGYWILYPAFLFSTVASADFSGPDTIPFLTCLAVGFALAGLWGLSLRLWFASDGPAFTSLFQASVRWNGFIILAAAPALYGPKGLALIALGFGPVVAFVNLMSVLVMARWANNEIAPNLAGALREVTRNPLVLGSLAGLIANLSGLIDWLGPLEPALALLGRAAMPIALISVGAALSFEGLGKVPLRLGVGVASKLVMAPFLMLAVTHVLGLPPLPSAVAIGVASMPSAPAAYVLARELGGDAPLMAGLVTASTLLALITIPLWHSLTMPA</sequence>
<keyword evidence="10" id="KW-1185">Reference proteome</keyword>
<keyword evidence="3" id="KW-0813">Transport</keyword>
<evidence type="ECO:0000256" key="4">
    <source>
        <dbReference type="ARBA" id="ARBA00022475"/>
    </source>
</evidence>
<feature type="transmembrane region" description="Helical" evidence="8">
    <location>
        <begin position="280"/>
        <end position="301"/>
    </location>
</feature>
<dbReference type="EMBL" id="BFBR01000013">
    <property type="protein sequence ID" value="GBF59369.1"/>
    <property type="molecule type" value="Genomic_DNA"/>
</dbReference>
<feature type="transmembrane region" description="Helical" evidence="8">
    <location>
        <begin position="93"/>
        <end position="117"/>
    </location>
</feature>
<gene>
    <name evidence="9" type="ORF">PbB2_03065</name>
</gene>
<dbReference type="GO" id="GO:0005886">
    <property type="term" value="C:plasma membrane"/>
    <property type="evidence" value="ECO:0007669"/>
    <property type="project" value="UniProtKB-SubCell"/>
</dbReference>
<feature type="transmembrane region" description="Helical" evidence="8">
    <location>
        <begin position="38"/>
        <end position="57"/>
    </location>
</feature>
<dbReference type="InterPro" id="IPR038770">
    <property type="entry name" value="Na+/solute_symporter_sf"/>
</dbReference>
<keyword evidence="5 8" id="KW-0812">Transmembrane</keyword>
<evidence type="ECO:0000256" key="2">
    <source>
        <dbReference type="ARBA" id="ARBA00010145"/>
    </source>
</evidence>
<dbReference type="Proteomes" id="UP000245086">
    <property type="component" value="Unassembled WGS sequence"/>
</dbReference>
<feature type="transmembrane region" description="Helical" evidence="8">
    <location>
        <begin position="6"/>
        <end position="26"/>
    </location>
</feature>
<evidence type="ECO:0000256" key="7">
    <source>
        <dbReference type="ARBA" id="ARBA00023136"/>
    </source>
</evidence>
<dbReference type="GO" id="GO:0055085">
    <property type="term" value="P:transmembrane transport"/>
    <property type="evidence" value="ECO:0007669"/>
    <property type="project" value="InterPro"/>
</dbReference>
<evidence type="ECO:0000256" key="3">
    <source>
        <dbReference type="ARBA" id="ARBA00022448"/>
    </source>
</evidence>
<feature type="transmembrane region" description="Helical" evidence="8">
    <location>
        <begin position="225"/>
        <end position="248"/>
    </location>
</feature>
<dbReference type="InterPro" id="IPR004776">
    <property type="entry name" value="Mem_transp_PIN-like"/>
</dbReference>
<feature type="transmembrane region" description="Helical" evidence="8">
    <location>
        <begin position="123"/>
        <end position="147"/>
    </location>
</feature>
<evidence type="ECO:0000256" key="1">
    <source>
        <dbReference type="ARBA" id="ARBA00004651"/>
    </source>
</evidence>
<dbReference type="PANTHER" id="PTHR36838:SF4">
    <property type="entry name" value="AUXIN EFFLUX CARRIER FAMILY PROTEIN"/>
    <property type="match status" value="1"/>
</dbReference>
<evidence type="ECO:0008006" key="11">
    <source>
        <dbReference type="Google" id="ProtNLM"/>
    </source>
</evidence>
<feature type="transmembrane region" description="Helical" evidence="8">
    <location>
        <begin position="63"/>
        <end position="81"/>
    </location>
</feature>
<name>A0A2P2EE78_9PROT</name>
<dbReference type="Gene3D" id="1.20.1530.20">
    <property type="match status" value="1"/>
</dbReference>
<organism evidence="9 10">
    <name type="scientific">Candidatus Phycosocius bacilliformis</name>
    <dbReference type="NCBI Taxonomy" id="1445552"/>
    <lineage>
        <taxon>Bacteria</taxon>
        <taxon>Pseudomonadati</taxon>
        <taxon>Pseudomonadota</taxon>
        <taxon>Alphaproteobacteria</taxon>
        <taxon>Caulobacterales</taxon>
        <taxon>Caulobacterales incertae sedis</taxon>
        <taxon>Candidatus Phycosocius</taxon>
    </lineage>
</organism>
<evidence type="ECO:0000313" key="10">
    <source>
        <dbReference type="Proteomes" id="UP000245086"/>
    </source>
</evidence>
<dbReference type="Pfam" id="PF03547">
    <property type="entry name" value="Mem_trans"/>
    <property type="match status" value="1"/>
</dbReference>
<comment type="subcellular location">
    <subcellularLocation>
        <location evidence="1">Cell membrane</location>
        <topology evidence="1">Multi-pass membrane protein</topology>
    </subcellularLocation>
</comment>
<protein>
    <recommendedName>
        <fullName evidence="11">Transporter YfdV</fullName>
    </recommendedName>
</protein>
<dbReference type="PANTHER" id="PTHR36838">
    <property type="entry name" value="AUXIN EFFLUX CARRIER FAMILY PROTEIN"/>
    <property type="match status" value="1"/>
</dbReference>
<comment type="caution">
    <text evidence="9">The sequence shown here is derived from an EMBL/GenBank/DDBJ whole genome shotgun (WGS) entry which is preliminary data.</text>
</comment>
<reference evidence="9 10" key="1">
    <citation type="journal article" date="2018" name="Genome Announc.">
        <title>Draft Genome Sequence of "Candidatus Phycosocius bacilliformis," an Alphaproteobacterial Ectosymbiont of the Hydrocarbon-Producing Green Alga Botryococcus braunii.</title>
        <authorList>
            <person name="Tanabe Y."/>
            <person name="Yamaguchi H."/>
            <person name="Watanabe M.M."/>
        </authorList>
    </citation>
    <scope>NUCLEOTIDE SEQUENCE [LARGE SCALE GENOMIC DNA]</scope>
    <source>
        <strain evidence="9 10">BOTRYCO-2</strain>
    </source>
</reference>
<keyword evidence="6 8" id="KW-1133">Transmembrane helix</keyword>
<evidence type="ECO:0000313" key="9">
    <source>
        <dbReference type="EMBL" id="GBF59369.1"/>
    </source>
</evidence>
<feature type="transmembrane region" description="Helical" evidence="8">
    <location>
        <begin position="193"/>
        <end position="213"/>
    </location>
</feature>
<comment type="similarity">
    <text evidence="2">Belongs to the auxin efflux carrier (TC 2.A.69) family.</text>
</comment>
<keyword evidence="7 8" id="KW-0472">Membrane</keyword>
<dbReference type="OrthoDB" id="9805563at2"/>
<evidence type="ECO:0000256" key="8">
    <source>
        <dbReference type="SAM" id="Phobius"/>
    </source>
</evidence>
<evidence type="ECO:0000256" key="6">
    <source>
        <dbReference type="ARBA" id="ARBA00022989"/>
    </source>
</evidence>
<accession>A0A2P2EE78</accession>
<feature type="transmembrane region" description="Helical" evidence="8">
    <location>
        <begin position="168"/>
        <end position="187"/>
    </location>
</feature>
<evidence type="ECO:0000256" key="5">
    <source>
        <dbReference type="ARBA" id="ARBA00022692"/>
    </source>
</evidence>
<proteinExistence type="inferred from homology"/>
<dbReference type="AlphaFoldDB" id="A0A2P2EE78"/>